<dbReference type="EMBL" id="LR796229">
    <property type="protein sequence ID" value="CAB4128028.1"/>
    <property type="molecule type" value="Genomic_DNA"/>
</dbReference>
<proteinExistence type="predicted"/>
<evidence type="ECO:0000313" key="1">
    <source>
        <dbReference type="EMBL" id="CAB4128028.1"/>
    </source>
</evidence>
<gene>
    <name evidence="1" type="ORF">UFOVP100_4</name>
</gene>
<protein>
    <submittedName>
        <fullName evidence="1">Uncharacterized protein</fullName>
    </submittedName>
</protein>
<name>A0A6J5KZQ9_9CAUD</name>
<reference evidence="1" key="1">
    <citation type="submission" date="2020-04" db="EMBL/GenBank/DDBJ databases">
        <authorList>
            <person name="Chiriac C."/>
            <person name="Salcher M."/>
            <person name="Ghai R."/>
            <person name="Kavagutti S V."/>
        </authorList>
    </citation>
    <scope>NUCLEOTIDE SEQUENCE</scope>
</reference>
<organism evidence="1">
    <name type="scientific">uncultured Caudovirales phage</name>
    <dbReference type="NCBI Taxonomy" id="2100421"/>
    <lineage>
        <taxon>Viruses</taxon>
        <taxon>Duplodnaviria</taxon>
        <taxon>Heunggongvirae</taxon>
        <taxon>Uroviricota</taxon>
        <taxon>Caudoviricetes</taxon>
        <taxon>Peduoviridae</taxon>
        <taxon>Maltschvirus</taxon>
        <taxon>Maltschvirus maltsch</taxon>
    </lineage>
</organism>
<sequence length="509" mass="50105">MTTSLSQTVFSPWLTPVRLASTSNVSGTYYNGPNNNGVGATLTVAASSLTIDSVVCNVGDRVLLQTQSTTYQQGVYIVESIGSTVVLQRAADQQSLEQFKAGEYVAVGAGSVNAGNFYTLVEPLPQAIGVNAIVFNADPSAGGVSFSGGASTANALAVFSDTAGNIKAATTTTTLGQTLAVTGAISATTTVTGGTGIIATTGNVAATAGNVYAGSDAHAGMVRSYPSTTTEGYLALAAVNNGSGNFNTTISNAAAIGQSQVVSVPDTGATTANFIMSKSAADQHITVSGLQADAGALSSGISTGGFVGLVKAFSTTATSGFIAIQGAVNGSGNFGTTISNATTQAAAQVVTVPYSGASTANFVLDAGNATSVSTLNLKYGATPVAQVDPGSCTISGAAGASNVCTVSVQLKDGSGTNMSRIIPFRIYSSSAADGLTLQSAASTGYAVTAGGLSLANASAVTTQISAMSSATGSCTLTLTDTGKQTSYLVLVLAEGVKISAQLSSGSYGA</sequence>
<accession>A0A6J5KZQ9</accession>